<proteinExistence type="inferred from homology"/>
<dbReference type="OrthoDB" id="7064009at2"/>
<dbReference type="EC" id="1.-.-.-" evidence="4"/>
<keyword evidence="5" id="KW-1185">Reference proteome</keyword>
<dbReference type="InterPro" id="IPR020904">
    <property type="entry name" value="Sc_DH/Rdtase_CS"/>
</dbReference>
<dbReference type="PRINTS" id="PR00081">
    <property type="entry name" value="GDHRDH"/>
</dbReference>
<gene>
    <name evidence="4" type="ORF">PROPJV5_1351</name>
</gene>
<sequence>MTKVAVVSGGTSGIGEAIVETLAQAGMHVEFCGRCAESVNLHERRWQNEGLTVTGSVCDVANEKDVDQYIKDIVARCGKINCLVNNAGTSGGGPFHELSTDIWRHIMTTNCDSVFFMSRAVLREGGILDNEHGRIINIASTAGKQGIPLSAPYNASKHAVIGITRSLALEYAKRNITVNAVCPGYVETPMADTVVRCHAEIFGRTIEEVRSEFENKIPIGRYSTPSEVASLVNYLAGPEAAAITGQALNVCGGLGRF</sequence>
<protein>
    <submittedName>
        <fullName evidence="4">Short-chain dehydrogenase/reductase, conserved site</fullName>
        <ecNumber evidence="4">1.-.-.-</ecNumber>
    </submittedName>
</protein>
<comment type="similarity">
    <text evidence="1 3">Belongs to the short-chain dehydrogenases/reductases (SDR) family.</text>
</comment>
<evidence type="ECO:0000313" key="4">
    <source>
        <dbReference type="EMBL" id="SPF68356.1"/>
    </source>
</evidence>
<dbReference type="Pfam" id="PF00106">
    <property type="entry name" value="adh_short"/>
    <property type="match status" value="1"/>
</dbReference>
<evidence type="ECO:0000313" key="5">
    <source>
        <dbReference type="Proteomes" id="UP000265962"/>
    </source>
</evidence>
<dbReference type="GO" id="GO:0016491">
    <property type="term" value="F:oxidoreductase activity"/>
    <property type="evidence" value="ECO:0007669"/>
    <property type="project" value="UniProtKB-KW"/>
</dbReference>
<dbReference type="Proteomes" id="UP000265962">
    <property type="component" value="Unassembled WGS sequence"/>
</dbReference>
<dbReference type="Gene3D" id="3.40.50.720">
    <property type="entry name" value="NAD(P)-binding Rossmann-like Domain"/>
    <property type="match status" value="1"/>
</dbReference>
<dbReference type="EMBL" id="OMOH01000004">
    <property type="protein sequence ID" value="SPF68356.1"/>
    <property type="molecule type" value="Genomic_DNA"/>
</dbReference>
<dbReference type="RefSeq" id="WP_119715515.1">
    <property type="nucleotide sequence ID" value="NZ_OMOH01000004.1"/>
</dbReference>
<dbReference type="FunFam" id="3.40.50.720:FF:000084">
    <property type="entry name" value="Short-chain dehydrogenase reductase"/>
    <property type="match status" value="1"/>
</dbReference>
<dbReference type="SUPFAM" id="SSF51735">
    <property type="entry name" value="NAD(P)-binding Rossmann-fold domains"/>
    <property type="match status" value="1"/>
</dbReference>
<reference evidence="5" key="1">
    <citation type="submission" date="2018-02" db="EMBL/GenBank/DDBJ databases">
        <authorList>
            <person name="Hornung B."/>
        </authorList>
    </citation>
    <scope>NUCLEOTIDE SEQUENCE [LARGE SCALE GENOMIC DNA]</scope>
</reference>
<evidence type="ECO:0000256" key="2">
    <source>
        <dbReference type="ARBA" id="ARBA00023002"/>
    </source>
</evidence>
<dbReference type="PROSITE" id="PS00061">
    <property type="entry name" value="ADH_SHORT"/>
    <property type="match status" value="1"/>
</dbReference>
<dbReference type="GO" id="GO:0032787">
    <property type="term" value="P:monocarboxylic acid metabolic process"/>
    <property type="evidence" value="ECO:0007669"/>
    <property type="project" value="UniProtKB-ARBA"/>
</dbReference>
<dbReference type="PANTHER" id="PTHR42879:SF2">
    <property type="entry name" value="3-OXOACYL-[ACYL-CARRIER-PROTEIN] REDUCTASE FABG"/>
    <property type="match status" value="1"/>
</dbReference>
<accession>A0A375I0M5</accession>
<dbReference type="InterPro" id="IPR036291">
    <property type="entry name" value="NAD(P)-bd_dom_sf"/>
</dbReference>
<evidence type="ECO:0000256" key="1">
    <source>
        <dbReference type="ARBA" id="ARBA00006484"/>
    </source>
</evidence>
<keyword evidence="2 4" id="KW-0560">Oxidoreductase</keyword>
<evidence type="ECO:0000256" key="3">
    <source>
        <dbReference type="RuleBase" id="RU000363"/>
    </source>
</evidence>
<organism evidence="4 5">
    <name type="scientific">Propionibacterium ruminifibrarum</name>
    <dbReference type="NCBI Taxonomy" id="1962131"/>
    <lineage>
        <taxon>Bacteria</taxon>
        <taxon>Bacillati</taxon>
        <taxon>Actinomycetota</taxon>
        <taxon>Actinomycetes</taxon>
        <taxon>Propionibacteriales</taxon>
        <taxon>Propionibacteriaceae</taxon>
        <taxon>Propionibacterium</taxon>
    </lineage>
</organism>
<dbReference type="InterPro" id="IPR002347">
    <property type="entry name" value="SDR_fam"/>
</dbReference>
<dbReference type="PANTHER" id="PTHR42879">
    <property type="entry name" value="3-OXOACYL-(ACYL-CARRIER-PROTEIN) REDUCTASE"/>
    <property type="match status" value="1"/>
</dbReference>
<dbReference type="AlphaFoldDB" id="A0A375I0M5"/>
<dbReference type="InterPro" id="IPR050259">
    <property type="entry name" value="SDR"/>
</dbReference>
<name>A0A375I0M5_9ACTN</name>
<dbReference type="PRINTS" id="PR00080">
    <property type="entry name" value="SDRFAMILY"/>
</dbReference>